<comment type="caution">
    <text evidence="1">The sequence shown here is derived from an EMBL/GenBank/DDBJ whole genome shotgun (WGS) entry which is preliminary data.</text>
</comment>
<protein>
    <submittedName>
        <fullName evidence="1">Uncharacterized protein</fullName>
    </submittedName>
</protein>
<organism evidence="1 2">
    <name type="scientific">Nelumbo nucifera</name>
    <name type="common">Sacred lotus</name>
    <dbReference type="NCBI Taxonomy" id="4432"/>
    <lineage>
        <taxon>Eukaryota</taxon>
        <taxon>Viridiplantae</taxon>
        <taxon>Streptophyta</taxon>
        <taxon>Embryophyta</taxon>
        <taxon>Tracheophyta</taxon>
        <taxon>Spermatophyta</taxon>
        <taxon>Magnoliopsida</taxon>
        <taxon>Proteales</taxon>
        <taxon>Nelumbonaceae</taxon>
        <taxon>Nelumbo</taxon>
    </lineage>
</organism>
<sequence length="40" mass="4684">MYGILLMEPKFGLGNILGFLGYGKRSTSTWILRDDTFWWV</sequence>
<dbReference type="AlphaFoldDB" id="A0A822YS74"/>
<proteinExistence type="predicted"/>
<evidence type="ECO:0000313" key="2">
    <source>
        <dbReference type="Proteomes" id="UP000607653"/>
    </source>
</evidence>
<dbReference type="Proteomes" id="UP000607653">
    <property type="component" value="Unassembled WGS sequence"/>
</dbReference>
<gene>
    <name evidence="1" type="ORF">HUJ06_004909</name>
</gene>
<evidence type="ECO:0000313" key="1">
    <source>
        <dbReference type="EMBL" id="DAD34269.1"/>
    </source>
</evidence>
<accession>A0A822YS74</accession>
<dbReference type="EMBL" id="DUZY01000004">
    <property type="protein sequence ID" value="DAD34269.1"/>
    <property type="molecule type" value="Genomic_DNA"/>
</dbReference>
<keyword evidence="2" id="KW-1185">Reference proteome</keyword>
<reference evidence="1 2" key="1">
    <citation type="journal article" date="2020" name="Mol. Biol. Evol.">
        <title>Distinct Expression and Methylation Patterns for Genes with Different Fates following a Single Whole-Genome Duplication in Flowering Plants.</title>
        <authorList>
            <person name="Shi T."/>
            <person name="Rahmani R.S."/>
            <person name="Gugger P.F."/>
            <person name="Wang M."/>
            <person name="Li H."/>
            <person name="Zhang Y."/>
            <person name="Li Z."/>
            <person name="Wang Q."/>
            <person name="Van de Peer Y."/>
            <person name="Marchal K."/>
            <person name="Chen J."/>
        </authorList>
    </citation>
    <scope>NUCLEOTIDE SEQUENCE [LARGE SCALE GENOMIC DNA]</scope>
    <source>
        <tissue evidence="1">Leaf</tissue>
    </source>
</reference>
<name>A0A822YS74_NELNU</name>